<feature type="domain" description="HTH merR-type" evidence="3">
    <location>
        <begin position="1"/>
        <end position="69"/>
    </location>
</feature>
<dbReference type="Pfam" id="PF13411">
    <property type="entry name" value="MerR_1"/>
    <property type="match status" value="1"/>
</dbReference>
<dbReference type="InterPro" id="IPR000551">
    <property type="entry name" value="MerR-type_HTH_dom"/>
</dbReference>
<protein>
    <submittedName>
        <fullName evidence="4">MerR family transcriptional regulator</fullName>
    </submittedName>
</protein>
<dbReference type="PROSITE" id="PS50937">
    <property type="entry name" value="HTH_MERR_2"/>
    <property type="match status" value="1"/>
</dbReference>
<keyword evidence="1" id="KW-0238">DNA-binding</keyword>
<dbReference type="SMART" id="SM00422">
    <property type="entry name" value="HTH_MERR"/>
    <property type="match status" value="1"/>
</dbReference>
<dbReference type="PRINTS" id="PR00040">
    <property type="entry name" value="HTHMERR"/>
</dbReference>
<name>A0ABV5WF31_9BACI</name>
<accession>A0ABV5WF31</accession>
<dbReference type="PANTHER" id="PTHR30204">
    <property type="entry name" value="REDOX-CYCLING DRUG-SENSING TRANSCRIPTIONAL ACTIVATOR SOXR"/>
    <property type="match status" value="1"/>
</dbReference>
<keyword evidence="5" id="KW-1185">Reference proteome</keyword>
<dbReference type="EMBL" id="JBHMAF010000065">
    <property type="protein sequence ID" value="MFB9759210.1"/>
    <property type="molecule type" value="Genomic_DNA"/>
</dbReference>
<evidence type="ECO:0000313" key="5">
    <source>
        <dbReference type="Proteomes" id="UP001589609"/>
    </source>
</evidence>
<evidence type="ECO:0000256" key="1">
    <source>
        <dbReference type="ARBA" id="ARBA00023125"/>
    </source>
</evidence>
<dbReference type="Proteomes" id="UP001589609">
    <property type="component" value="Unassembled WGS sequence"/>
</dbReference>
<gene>
    <name evidence="4" type="ORF">ACFFMS_12235</name>
</gene>
<dbReference type="Gene3D" id="1.10.1660.10">
    <property type="match status" value="1"/>
</dbReference>
<organism evidence="4 5">
    <name type="scientific">Ectobacillus funiculus</name>
    <dbReference type="NCBI Taxonomy" id="137993"/>
    <lineage>
        <taxon>Bacteria</taxon>
        <taxon>Bacillati</taxon>
        <taxon>Bacillota</taxon>
        <taxon>Bacilli</taxon>
        <taxon>Bacillales</taxon>
        <taxon>Bacillaceae</taxon>
        <taxon>Ectobacillus</taxon>
    </lineage>
</organism>
<dbReference type="RefSeq" id="WP_379949511.1">
    <property type="nucleotide sequence ID" value="NZ_JBHMAF010000065.1"/>
</dbReference>
<evidence type="ECO:0000313" key="4">
    <source>
        <dbReference type="EMBL" id="MFB9759210.1"/>
    </source>
</evidence>
<dbReference type="SUPFAM" id="SSF46955">
    <property type="entry name" value="Putative DNA-binding domain"/>
    <property type="match status" value="1"/>
</dbReference>
<dbReference type="PANTHER" id="PTHR30204:SF95">
    <property type="entry name" value="HTH-TYPE TRANSCRIPTIONAL REGULATOR CUER"/>
    <property type="match status" value="1"/>
</dbReference>
<dbReference type="InterPro" id="IPR009061">
    <property type="entry name" value="DNA-bd_dom_put_sf"/>
</dbReference>
<feature type="coiled-coil region" evidence="2">
    <location>
        <begin position="63"/>
        <end position="111"/>
    </location>
</feature>
<evidence type="ECO:0000259" key="3">
    <source>
        <dbReference type="PROSITE" id="PS50937"/>
    </source>
</evidence>
<proteinExistence type="predicted"/>
<keyword evidence="2" id="KW-0175">Coiled coil</keyword>
<evidence type="ECO:0000256" key="2">
    <source>
        <dbReference type="SAM" id="Coils"/>
    </source>
</evidence>
<reference evidence="4 5" key="1">
    <citation type="submission" date="2024-09" db="EMBL/GenBank/DDBJ databases">
        <authorList>
            <person name="Sun Q."/>
            <person name="Mori K."/>
        </authorList>
    </citation>
    <scope>NUCLEOTIDE SEQUENCE [LARGE SCALE GENOMIC DNA]</scope>
    <source>
        <strain evidence="4 5">JCM 11201</strain>
    </source>
</reference>
<dbReference type="InterPro" id="IPR047057">
    <property type="entry name" value="MerR_fam"/>
</dbReference>
<comment type="caution">
    <text evidence="4">The sequence shown here is derived from an EMBL/GenBank/DDBJ whole genome shotgun (WGS) entry which is preliminary data.</text>
</comment>
<sequence length="136" mass="16001">MYRIGELAQLAHVSRRTIDYYTNLGLLKAERSDSNYRYYDETALDTLKYIESYKKIHVPLCEIKELLQQRQSERQNKDVVMEQLSGISKQMHELEHELLQIRLLLDSLTDEQQQRLKQHLSTQTSALVHTLSVLLA</sequence>